<proteinExistence type="predicted"/>
<comment type="caution">
    <text evidence="2">The sequence shown here is derived from an EMBL/GenBank/DDBJ whole genome shotgun (WGS) entry which is preliminary data.</text>
</comment>
<evidence type="ECO:0000313" key="2">
    <source>
        <dbReference type="EMBL" id="TCK75995.1"/>
    </source>
</evidence>
<name>A0A4R1LCC0_9BACT</name>
<keyword evidence="1" id="KW-0812">Transmembrane</keyword>
<evidence type="ECO:0000313" key="3">
    <source>
        <dbReference type="Proteomes" id="UP000295210"/>
    </source>
</evidence>
<gene>
    <name evidence="2" type="ORF">C7378_1000</name>
</gene>
<dbReference type="InterPro" id="IPR014717">
    <property type="entry name" value="Transl_elong_EF1B/ribsomal_bS6"/>
</dbReference>
<dbReference type="AlphaFoldDB" id="A0A4R1LCC0"/>
<protein>
    <submittedName>
        <fullName evidence="2">Uncharacterized protein</fullName>
    </submittedName>
</protein>
<sequence>MKNLRNLLTIFNLHIAVLLALVIFNLVLVTRLLLAWHASGEDQSATYEQAQVTYGQLKAQMGHLTNLPAKVGAARTDADDFYSERIAPNYSTVASELDGVATSEGVRLSRAQYTPSPAIDGLAEVRIDASLSGEYAPLMRFINGLERDKNHVFFIVDGLALSGQQGGLVNLRLRLTTYLRSDAPDLQRVSAPEAKTASEGTR</sequence>
<feature type="transmembrane region" description="Helical" evidence="1">
    <location>
        <begin position="12"/>
        <end position="34"/>
    </location>
</feature>
<keyword evidence="1" id="KW-1133">Transmembrane helix</keyword>
<evidence type="ECO:0000256" key="1">
    <source>
        <dbReference type="SAM" id="Phobius"/>
    </source>
</evidence>
<dbReference type="Proteomes" id="UP000295210">
    <property type="component" value="Unassembled WGS sequence"/>
</dbReference>
<dbReference type="EMBL" id="SMGK01000001">
    <property type="protein sequence ID" value="TCK75995.1"/>
    <property type="molecule type" value="Genomic_DNA"/>
</dbReference>
<organism evidence="2 3">
    <name type="scientific">Acidipila rosea</name>
    <dbReference type="NCBI Taxonomy" id="768535"/>
    <lineage>
        <taxon>Bacteria</taxon>
        <taxon>Pseudomonadati</taxon>
        <taxon>Acidobacteriota</taxon>
        <taxon>Terriglobia</taxon>
        <taxon>Terriglobales</taxon>
        <taxon>Acidobacteriaceae</taxon>
        <taxon>Acidipila</taxon>
    </lineage>
</organism>
<dbReference type="Gene3D" id="3.30.70.60">
    <property type="match status" value="1"/>
</dbReference>
<reference evidence="2 3" key="1">
    <citation type="submission" date="2019-03" db="EMBL/GenBank/DDBJ databases">
        <title>Genomic Encyclopedia of Type Strains, Phase IV (KMG-IV): sequencing the most valuable type-strain genomes for metagenomic binning, comparative biology and taxonomic classification.</title>
        <authorList>
            <person name="Goeker M."/>
        </authorList>
    </citation>
    <scope>NUCLEOTIDE SEQUENCE [LARGE SCALE GENOMIC DNA]</scope>
    <source>
        <strain evidence="2 3">DSM 103428</strain>
    </source>
</reference>
<keyword evidence="3" id="KW-1185">Reference proteome</keyword>
<accession>A0A4R1LCC0</accession>
<keyword evidence="1" id="KW-0472">Membrane</keyword>
<dbReference type="RefSeq" id="WP_131992469.1">
    <property type="nucleotide sequence ID" value="NZ_SMGK01000001.1"/>
</dbReference>
<dbReference type="OrthoDB" id="119801at2"/>